<evidence type="ECO:0000313" key="4">
    <source>
        <dbReference type="Proteomes" id="UP000440096"/>
    </source>
</evidence>
<feature type="transmembrane region" description="Helical" evidence="2">
    <location>
        <begin position="75"/>
        <end position="91"/>
    </location>
</feature>
<feature type="transmembrane region" description="Helical" evidence="2">
    <location>
        <begin position="49"/>
        <end position="69"/>
    </location>
</feature>
<dbReference type="EMBL" id="WMBA01000040">
    <property type="protein sequence ID" value="MTD56907.1"/>
    <property type="molecule type" value="Genomic_DNA"/>
</dbReference>
<evidence type="ECO:0000256" key="1">
    <source>
        <dbReference type="SAM" id="MobiDB-lite"/>
    </source>
</evidence>
<evidence type="ECO:0000256" key="2">
    <source>
        <dbReference type="SAM" id="Phobius"/>
    </source>
</evidence>
<dbReference type="RefSeq" id="WP_154759036.1">
    <property type="nucleotide sequence ID" value="NZ_WMBA01000040.1"/>
</dbReference>
<organism evidence="3 4">
    <name type="scientific">Amycolatopsis pithecellobii</name>
    <dbReference type="NCBI Taxonomy" id="664692"/>
    <lineage>
        <taxon>Bacteria</taxon>
        <taxon>Bacillati</taxon>
        <taxon>Actinomycetota</taxon>
        <taxon>Actinomycetes</taxon>
        <taxon>Pseudonocardiales</taxon>
        <taxon>Pseudonocardiaceae</taxon>
        <taxon>Amycolatopsis</taxon>
    </lineage>
</organism>
<comment type="caution">
    <text evidence="3">The sequence shown here is derived from an EMBL/GenBank/DDBJ whole genome shotgun (WGS) entry which is preliminary data.</text>
</comment>
<feature type="region of interest" description="Disordered" evidence="1">
    <location>
        <begin position="1"/>
        <end position="20"/>
    </location>
</feature>
<proteinExistence type="predicted"/>
<protein>
    <submittedName>
        <fullName evidence="3">Uncharacterized protein</fullName>
    </submittedName>
</protein>
<keyword evidence="2" id="KW-0472">Membrane</keyword>
<reference evidence="3 4" key="1">
    <citation type="submission" date="2019-11" db="EMBL/GenBank/DDBJ databases">
        <title>Draft genome of Amycolatopsis RM579.</title>
        <authorList>
            <person name="Duangmal K."/>
            <person name="Mingma R."/>
        </authorList>
    </citation>
    <scope>NUCLEOTIDE SEQUENCE [LARGE SCALE GENOMIC DNA]</scope>
    <source>
        <strain evidence="3 4">RM579</strain>
    </source>
</reference>
<dbReference type="Proteomes" id="UP000440096">
    <property type="component" value="Unassembled WGS sequence"/>
</dbReference>
<keyword evidence="2" id="KW-1133">Transmembrane helix</keyword>
<keyword evidence="4" id="KW-1185">Reference proteome</keyword>
<dbReference type="AlphaFoldDB" id="A0A6N7YV02"/>
<accession>A0A6N7YV02</accession>
<feature type="transmembrane region" description="Helical" evidence="2">
    <location>
        <begin position="103"/>
        <end position="122"/>
    </location>
</feature>
<feature type="compositionally biased region" description="Polar residues" evidence="1">
    <location>
        <begin position="1"/>
        <end position="11"/>
    </location>
</feature>
<name>A0A6N7YV02_9PSEU</name>
<sequence length="130" mass="14066">MSVEGTDSGQGAETAAAVASDTVVPEGRDVRGISDLTYRILTPYLSRPLLHRVVRIVLLVLTVVCLVATGVRLSPFPLLPIPLFAFAYFSLRRARAAGDDDRPLLVWSSLWLTGLLVGFWALSVAGNHVH</sequence>
<evidence type="ECO:0000313" key="3">
    <source>
        <dbReference type="EMBL" id="MTD56907.1"/>
    </source>
</evidence>
<dbReference type="OrthoDB" id="3630289at2"/>
<gene>
    <name evidence="3" type="ORF">GKO32_23470</name>
</gene>
<keyword evidence="2" id="KW-0812">Transmembrane</keyword>